<proteinExistence type="predicted"/>
<organism evidence="1 2">
    <name type="scientific">Hexamita inflata</name>
    <dbReference type="NCBI Taxonomy" id="28002"/>
    <lineage>
        <taxon>Eukaryota</taxon>
        <taxon>Metamonada</taxon>
        <taxon>Diplomonadida</taxon>
        <taxon>Hexamitidae</taxon>
        <taxon>Hexamitinae</taxon>
        <taxon>Hexamita</taxon>
    </lineage>
</organism>
<comment type="caution">
    <text evidence="1">The sequence shown here is derived from an EMBL/GenBank/DDBJ whole genome shotgun (WGS) entry which is preliminary data.</text>
</comment>
<keyword evidence="2" id="KW-1185">Reference proteome</keyword>
<protein>
    <submittedName>
        <fullName evidence="1">Hypothetical_protein</fullName>
    </submittedName>
</protein>
<sequence>MLEKRPHIQPSMEISIQFCGLLLFALPLLLFLLGRQGCLFQNIFNVLDFLQTFNFQQEYLTFGSVDELTFIKRLQDQYQVGLNLTYQRFLGGLQRKCQQLLPDHSILTPNAFSISIFSMAFQLVCLCIELDSYIALLVCLDFTSGICD</sequence>
<accession>A0ABP1HQ17</accession>
<name>A0ABP1HQ17_9EUKA</name>
<gene>
    <name evidence="1" type="ORF">HINF_LOCUS13619</name>
</gene>
<reference evidence="1 2" key="1">
    <citation type="submission" date="2024-07" db="EMBL/GenBank/DDBJ databases">
        <authorList>
            <person name="Akdeniz Z."/>
        </authorList>
    </citation>
    <scope>NUCLEOTIDE SEQUENCE [LARGE SCALE GENOMIC DNA]</scope>
</reference>
<evidence type="ECO:0000313" key="2">
    <source>
        <dbReference type="Proteomes" id="UP001642409"/>
    </source>
</evidence>
<dbReference type="Proteomes" id="UP001642409">
    <property type="component" value="Unassembled WGS sequence"/>
</dbReference>
<dbReference type="EMBL" id="CAXDID020000032">
    <property type="protein sequence ID" value="CAL5994594.1"/>
    <property type="molecule type" value="Genomic_DNA"/>
</dbReference>
<evidence type="ECO:0000313" key="1">
    <source>
        <dbReference type="EMBL" id="CAL5994594.1"/>
    </source>
</evidence>